<feature type="region of interest" description="Disordered" evidence="1">
    <location>
        <begin position="40"/>
        <end position="65"/>
    </location>
</feature>
<evidence type="ECO:0000313" key="3">
    <source>
        <dbReference type="Proteomes" id="UP001221898"/>
    </source>
</evidence>
<accession>A0AAD7WU28</accession>
<comment type="caution">
    <text evidence="2">The sequence shown here is derived from an EMBL/GenBank/DDBJ whole genome shotgun (WGS) entry which is preliminary data.</text>
</comment>
<name>A0AAD7WU28_9TELE</name>
<gene>
    <name evidence="2" type="ORF">AAFF_G00234700</name>
</gene>
<evidence type="ECO:0000313" key="2">
    <source>
        <dbReference type="EMBL" id="KAJ8409272.1"/>
    </source>
</evidence>
<evidence type="ECO:0000256" key="1">
    <source>
        <dbReference type="SAM" id="MobiDB-lite"/>
    </source>
</evidence>
<sequence length="90" mass="10083">MILSQVGLHKLKENTNDRFEQLCAGMVMDYEAMDTFGKGKHSAGAMQKSTSTKDTHSTETLRSPNGTSPYRAFLIRSGIWWSPTALLVRF</sequence>
<keyword evidence="3" id="KW-1185">Reference proteome</keyword>
<proteinExistence type="predicted"/>
<dbReference type="EMBL" id="JAINUG010000031">
    <property type="protein sequence ID" value="KAJ8409272.1"/>
    <property type="molecule type" value="Genomic_DNA"/>
</dbReference>
<reference evidence="2" key="1">
    <citation type="journal article" date="2023" name="Science">
        <title>Genome structures resolve the early diversification of teleost fishes.</title>
        <authorList>
            <person name="Parey E."/>
            <person name="Louis A."/>
            <person name="Montfort J."/>
            <person name="Bouchez O."/>
            <person name="Roques C."/>
            <person name="Iampietro C."/>
            <person name="Lluch J."/>
            <person name="Castinel A."/>
            <person name="Donnadieu C."/>
            <person name="Desvignes T."/>
            <person name="Floi Bucao C."/>
            <person name="Jouanno E."/>
            <person name="Wen M."/>
            <person name="Mejri S."/>
            <person name="Dirks R."/>
            <person name="Jansen H."/>
            <person name="Henkel C."/>
            <person name="Chen W.J."/>
            <person name="Zahm M."/>
            <person name="Cabau C."/>
            <person name="Klopp C."/>
            <person name="Thompson A.W."/>
            <person name="Robinson-Rechavi M."/>
            <person name="Braasch I."/>
            <person name="Lecointre G."/>
            <person name="Bobe J."/>
            <person name="Postlethwait J.H."/>
            <person name="Berthelot C."/>
            <person name="Roest Crollius H."/>
            <person name="Guiguen Y."/>
        </authorList>
    </citation>
    <scope>NUCLEOTIDE SEQUENCE</scope>
    <source>
        <strain evidence="2">NC1722</strain>
    </source>
</reference>
<dbReference type="AlphaFoldDB" id="A0AAD7WU28"/>
<dbReference type="Proteomes" id="UP001221898">
    <property type="component" value="Unassembled WGS sequence"/>
</dbReference>
<protein>
    <submittedName>
        <fullName evidence="2">Uncharacterized protein</fullName>
    </submittedName>
</protein>
<organism evidence="2 3">
    <name type="scientific">Aldrovandia affinis</name>
    <dbReference type="NCBI Taxonomy" id="143900"/>
    <lineage>
        <taxon>Eukaryota</taxon>
        <taxon>Metazoa</taxon>
        <taxon>Chordata</taxon>
        <taxon>Craniata</taxon>
        <taxon>Vertebrata</taxon>
        <taxon>Euteleostomi</taxon>
        <taxon>Actinopterygii</taxon>
        <taxon>Neopterygii</taxon>
        <taxon>Teleostei</taxon>
        <taxon>Notacanthiformes</taxon>
        <taxon>Halosauridae</taxon>
        <taxon>Aldrovandia</taxon>
    </lineage>
</organism>